<comment type="caution">
    <text evidence="1">The sequence shown here is derived from an EMBL/GenBank/DDBJ whole genome shotgun (WGS) entry which is preliminary data.</text>
</comment>
<organism evidence="1 2">
    <name type="scientific">Sinobacterium caligoides</name>
    <dbReference type="NCBI Taxonomy" id="933926"/>
    <lineage>
        <taxon>Bacteria</taxon>
        <taxon>Pseudomonadati</taxon>
        <taxon>Pseudomonadota</taxon>
        <taxon>Gammaproteobacteria</taxon>
        <taxon>Cellvibrionales</taxon>
        <taxon>Spongiibacteraceae</taxon>
        <taxon>Sinobacterium</taxon>
    </lineage>
</organism>
<dbReference type="Pfam" id="PF04222">
    <property type="entry name" value="DUF416"/>
    <property type="match status" value="1"/>
</dbReference>
<dbReference type="Proteomes" id="UP000275394">
    <property type="component" value="Unassembled WGS sequence"/>
</dbReference>
<name>A0A3N2DKJ9_9GAMM</name>
<dbReference type="EMBL" id="RKHR01000005">
    <property type="protein sequence ID" value="ROS00320.1"/>
    <property type="molecule type" value="Genomic_DNA"/>
</dbReference>
<protein>
    <recommendedName>
        <fullName evidence="3">DUF416 family protein</fullName>
    </recommendedName>
</protein>
<evidence type="ECO:0000313" key="2">
    <source>
        <dbReference type="Proteomes" id="UP000275394"/>
    </source>
</evidence>
<reference evidence="1 2" key="1">
    <citation type="submission" date="2018-11" db="EMBL/GenBank/DDBJ databases">
        <title>Genomic Encyclopedia of Type Strains, Phase IV (KMG-IV): sequencing the most valuable type-strain genomes for metagenomic binning, comparative biology and taxonomic classification.</title>
        <authorList>
            <person name="Goeker M."/>
        </authorList>
    </citation>
    <scope>NUCLEOTIDE SEQUENCE [LARGE SCALE GENOMIC DNA]</scope>
    <source>
        <strain evidence="1 2">DSM 100316</strain>
    </source>
</reference>
<dbReference type="AlphaFoldDB" id="A0A3N2DKJ9"/>
<dbReference type="InterPro" id="IPR007338">
    <property type="entry name" value="DUF416"/>
</dbReference>
<evidence type="ECO:0000313" key="1">
    <source>
        <dbReference type="EMBL" id="ROS00320.1"/>
    </source>
</evidence>
<dbReference type="RefSeq" id="WP_211333716.1">
    <property type="nucleotide sequence ID" value="NZ_RKHR01000005.1"/>
</dbReference>
<keyword evidence="2" id="KW-1185">Reference proteome</keyword>
<gene>
    <name evidence="1" type="ORF">EDC56_2966</name>
</gene>
<accession>A0A3N2DKJ9</accession>
<proteinExistence type="predicted"/>
<sequence>MNKKPAPRASKSRITSELRRTVLLAAAVCQRSYPNYQLFCQVSEFTDAVALRNILNVVWEWLLVDGAKINFELQAEKLEVITPDADDFDMFGVYPAIDACVVLNSALNCVLEGEGESYRREVLAVSRGAIEGFLEMQQIAPEDSELIEANEYLLDTILQLPDAELKSATVIRELRKLAINDGVSNLGISAE</sequence>
<evidence type="ECO:0008006" key="3">
    <source>
        <dbReference type="Google" id="ProtNLM"/>
    </source>
</evidence>
<dbReference type="InterPro" id="IPR023381">
    <property type="entry name" value="YP001051499.1-like_dom_sf"/>
</dbReference>
<dbReference type="Gene3D" id="1.20.1590.10">
    <property type="entry name" value="YP_001051499.1 domain like"/>
    <property type="match status" value="1"/>
</dbReference>